<dbReference type="Gene3D" id="3.40.50.150">
    <property type="entry name" value="Vaccinia Virus protein VP39"/>
    <property type="match status" value="1"/>
</dbReference>
<dbReference type="Pfam" id="PF09243">
    <property type="entry name" value="Rsm22"/>
    <property type="match status" value="1"/>
</dbReference>
<dbReference type="Proteomes" id="UP000291236">
    <property type="component" value="Chromosome"/>
</dbReference>
<keyword evidence="4" id="KW-0411">Iron-sulfur</keyword>
<keyword evidence="6" id="KW-1185">Reference proteome</keyword>
<evidence type="ECO:0000313" key="6">
    <source>
        <dbReference type="Proteomes" id="UP000291236"/>
    </source>
</evidence>
<evidence type="ECO:0000256" key="3">
    <source>
        <dbReference type="ARBA" id="ARBA00023004"/>
    </source>
</evidence>
<evidence type="ECO:0000256" key="1">
    <source>
        <dbReference type="ARBA" id="ARBA00022723"/>
    </source>
</evidence>
<evidence type="ECO:0008006" key="7">
    <source>
        <dbReference type="Google" id="ProtNLM"/>
    </source>
</evidence>
<dbReference type="GO" id="GO:0015935">
    <property type="term" value="C:small ribosomal subunit"/>
    <property type="evidence" value="ECO:0007669"/>
    <property type="project" value="TreeGrafter"/>
</dbReference>
<keyword evidence="1" id="KW-0479">Metal-binding</keyword>
<dbReference type="PANTHER" id="PTHR13184">
    <property type="entry name" value="37S RIBOSOMAL PROTEIN S22"/>
    <property type="match status" value="1"/>
</dbReference>
<dbReference type="GO" id="GO:0046872">
    <property type="term" value="F:metal ion binding"/>
    <property type="evidence" value="ECO:0007669"/>
    <property type="project" value="UniProtKB-KW"/>
</dbReference>
<protein>
    <recommendedName>
        <fullName evidence="7">Small ribosomal subunit Rsm22</fullName>
    </recommendedName>
</protein>
<dbReference type="InterPro" id="IPR015324">
    <property type="entry name" value="Ribosomal_Rsm22-like"/>
</dbReference>
<evidence type="ECO:0000313" key="5">
    <source>
        <dbReference type="EMBL" id="BBH54418.1"/>
    </source>
</evidence>
<dbReference type="RefSeq" id="WP_130612117.1">
    <property type="nucleotide sequence ID" value="NZ_AP019368.1"/>
</dbReference>
<dbReference type="KEGG" id="sbf:JCM31447_28830"/>
<dbReference type="GO" id="GO:0051536">
    <property type="term" value="F:iron-sulfur cluster binding"/>
    <property type="evidence" value="ECO:0007669"/>
    <property type="project" value="UniProtKB-KW"/>
</dbReference>
<dbReference type="GO" id="GO:0008168">
    <property type="term" value="F:methyltransferase activity"/>
    <property type="evidence" value="ECO:0007669"/>
    <property type="project" value="InterPro"/>
</dbReference>
<organism evidence="5 6">
    <name type="scientific">Fluviispira sanaruensis</name>
    <dbReference type="NCBI Taxonomy" id="2493639"/>
    <lineage>
        <taxon>Bacteria</taxon>
        <taxon>Pseudomonadati</taxon>
        <taxon>Bdellovibrionota</taxon>
        <taxon>Oligoflexia</taxon>
        <taxon>Silvanigrellales</taxon>
        <taxon>Silvanigrellaceae</taxon>
        <taxon>Fluviispira</taxon>
    </lineage>
</organism>
<dbReference type="InterPro" id="IPR029063">
    <property type="entry name" value="SAM-dependent_MTases_sf"/>
</dbReference>
<keyword evidence="2" id="KW-0809">Transit peptide</keyword>
<evidence type="ECO:0000256" key="2">
    <source>
        <dbReference type="ARBA" id="ARBA00022946"/>
    </source>
</evidence>
<gene>
    <name evidence="5" type="ORF">JCM31447_28830</name>
</gene>
<dbReference type="GO" id="GO:0003735">
    <property type="term" value="F:structural constituent of ribosome"/>
    <property type="evidence" value="ECO:0007669"/>
    <property type="project" value="TreeGrafter"/>
</dbReference>
<dbReference type="InterPro" id="IPR052571">
    <property type="entry name" value="Mt_RNA_Methyltransferase"/>
</dbReference>
<name>A0A4P2VNG8_FLUSA</name>
<reference evidence="5 6" key="1">
    <citation type="submission" date="2018-12" db="EMBL/GenBank/DDBJ databases">
        <title>Rubrispira sanarue gen. nov., sp., nov., a member of the order Silvanigrellales, isolated from a brackish lake in Hamamatsu Japan.</title>
        <authorList>
            <person name="Maejima Y."/>
            <person name="Iino T."/>
            <person name="Muraguchi Y."/>
            <person name="Fukuda K."/>
            <person name="Nojiri H."/>
            <person name="Ohkuma M."/>
            <person name="Moriuchi R."/>
            <person name="Dohra H."/>
            <person name="Kimbara K."/>
            <person name="Shintani M."/>
        </authorList>
    </citation>
    <scope>NUCLEOTIDE SEQUENCE [LARGE SCALE GENOMIC DNA]</scope>
    <source>
        <strain evidence="5 6">RF1110005</strain>
    </source>
</reference>
<keyword evidence="3" id="KW-0408">Iron</keyword>
<sequence length="412" mass="47455">MRNFYEVNGNVFFNIEKYMVEWEKYIGIYDKNGTEKKGSAQSLGSHVQKLWKNFNEDRSQLDKHYMETAIGLQAYISSFLLPNIERVFSLLVRDENIFAIESLLVTEKEELVISDFGCGPLSGSVAILALVEYLLAQNSKLFAPKKICIYAIDRSEKVVELGAKFVKNSIITDNSISIERLTSPAKISKEIDIALCINVFNEIPEKHRFKTLKSIYDNTHEGALLLIMEPGQEEHAKALGALRDHFIENSENCEIISPCAHNKPCPLSQNTGRKDWCWFRHSWNPPTSLKLIDKYSKIDHHELNFSYLFLQKNKIRSAENYFARCVSDEFALDLKGNKAQFDYFTNNLSSGDKEEFIEMTQYEGGLQKILLCTQTGALESAFMIADPEQKEYRRGRRIKESDELYMRAKERI</sequence>
<dbReference type="GO" id="GO:0006412">
    <property type="term" value="P:translation"/>
    <property type="evidence" value="ECO:0007669"/>
    <property type="project" value="InterPro"/>
</dbReference>
<dbReference type="PANTHER" id="PTHR13184:SF5">
    <property type="entry name" value="METHYLTRANSFERASE-LIKE PROTEIN 17, MITOCHONDRIAL"/>
    <property type="match status" value="1"/>
</dbReference>
<evidence type="ECO:0000256" key="4">
    <source>
        <dbReference type="ARBA" id="ARBA00023014"/>
    </source>
</evidence>
<accession>A0A4P2VNG8</accession>
<dbReference type="AlphaFoldDB" id="A0A4P2VNG8"/>
<dbReference type="OrthoDB" id="9799639at2"/>
<dbReference type="SUPFAM" id="SSF53335">
    <property type="entry name" value="S-adenosyl-L-methionine-dependent methyltransferases"/>
    <property type="match status" value="1"/>
</dbReference>
<dbReference type="EMBL" id="AP019368">
    <property type="protein sequence ID" value="BBH54418.1"/>
    <property type="molecule type" value="Genomic_DNA"/>
</dbReference>
<proteinExistence type="predicted"/>